<dbReference type="InterPro" id="IPR003149">
    <property type="entry name" value="Fe_hydrogenase_ssu"/>
</dbReference>
<dbReference type="AlphaFoldDB" id="A0A7S0HMI7"/>
<sequence>MEFSSALKLTGLDDYITPSQACIKPVESGIQGSSKNSTVTIQLEENGSYSEVHGDGSKVALKPAKITLNDCLACSGCITSAESVLITQQSVDEFFSVLENKLHDLKLVVSISPQAWASIATQYNTSGPSALAKLSALFKQLGAAAVLDISLSRDLSLVESCQEFVHRFTNRAEKQIPVIASSCPGWVCYAEKTQHAALPFLSSVKSPQQISGTLVKQLFAKKLGVQPANIYHVCLMPCFDKKLEASRDDFVEEVSNSREVDLVLTSAEILDLIARKNINFMQMQDEPIENLFGEVMSSGDMLDRLFGVHGSSGNFAKEVFIFAAHHIFGKDVKVLEASEDVEMEIHESSSTSSSPISCVWKQVRNSDFHELVLLDPQDSKTPLLKFARCYGFRNIQNIIRQLKSSKGCAYHYVEVMACPSGCINGGGQIRADESTKEAPKERLLKVQETYRTGQIERSPHGNPDVKRVYEEVISSAPYSESSCRLLHTSFHARTETLANPLSISW</sequence>
<dbReference type="InterPro" id="IPR009016">
    <property type="entry name" value="Fe_hydrogenase"/>
</dbReference>
<reference evidence="3" key="1">
    <citation type="submission" date="2021-01" db="EMBL/GenBank/DDBJ databases">
        <authorList>
            <person name="Corre E."/>
            <person name="Pelletier E."/>
            <person name="Niang G."/>
            <person name="Scheremetjew M."/>
            <person name="Finn R."/>
            <person name="Kale V."/>
            <person name="Holt S."/>
            <person name="Cochrane G."/>
            <person name="Meng A."/>
            <person name="Brown T."/>
            <person name="Cohen L."/>
        </authorList>
    </citation>
    <scope>NUCLEOTIDE SEQUENCE</scope>
    <source>
        <strain evidence="3">CCMP325</strain>
    </source>
</reference>
<accession>A0A7S0HMI7</accession>
<dbReference type="EMBL" id="HBEO01016525">
    <property type="protein sequence ID" value="CAD8485575.1"/>
    <property type="molecule type" value="Transcribed_RNA"/>
</dbReference>
<dbReference type="Pfam" id="PF02256">
    <property type="entry name" value="Fe_hyd_SSU"/>
    <property type="match status" value="1"/>
</dbReference>
<dbReference type="Gene3D" id="3.40.950.10">
    <property type="entry name" value="Fe-only Hydrogenase (Larger Subunit), Chain L, domain 3"/>
    <property type="match status" value="1"/>
</dbReference>
<proteinExistence type="inferred from homology"/>
<dbReference type="PANTHER" id="PTHR11615">
    <property type="entry name" value="NITRATE, FORMATE, IRON DEHYDROGENASE"/>
    <property type="match status" value="1"/>
</dbReference>
<evidence type="ECO:0000259" key="2">
    <source>
        <dbReference type="SMART" id="SM00902"/>
    </source>
</evidence>
<dbReference type="Pfam" id="PF02906">
    <property type="entry name" value="Fe_hyd_lg_C"/>
    <property type="match status" value="1"/>
</dbReference>
<comment type="similarity">
    <text evidence="1">Belongs to the NARF family.</text>
</comment>
<dbReference type="SUPFAM" id="SSF53920">
    <property type="entry name" value="Fe-only hydrogenase"/>
    <property type="match status" value="1"/>
</dbReference>
<name>A0A7S0HMI7_9CRYP</name>
<protein>
    <recommendedName>
        <fullName evidence="2">Iron hydrogenase small subunit domain-containing protein</fullName>
    </recommendedName>
</protein>
<dbReference type="SMART" id="SM00902">
    <property type="entry name" value="Fe_hyd_SSU"/>
    <property type="match status" value="1"/>
</dbReference>
<evidence type="ECO:0000313" key="3">
    <source>
        <dbReference type="EMBL" id="CAD8485575.1"/>
    </source>
</evidence>
<evidence type="ECO:0000256" key="1">
    <source>
        <dbReference type="ARBA" id="ARBA00006596"/>
    </source>
</evidence>
<dbReference type="InterPro" id="IPR004108">
    <property type="entry name" value="Fe_hydrogenase_lsu_C"/>
</dbReference>
<dbReference type="InterPro" id="IPR050340">
    <property type="entry name" value="Cytosolic_Fe-S_CAF"/>
</dbReference>
<organism evidence="3">
    <name type="scientific">Hanusia phi</name>
    <dbReference type="NCBI Taxonomy" id="3032"/>
    <lineage>
        <taxon>Eukaryota</taxon>
        <taxon>Cryptophyceae</taxon>
        <taxon>Pyrenomonadales</taxon>
        <taxon>Geminigeraceae</taxon>
        <taxon>Hanusia</taxon>
    </lineage>
</organism>
<gene>
    <name evidence="3" type="ORF">HPHI1048_LOCUS11262</name>
</gene>
<dbReference type="Gene3D" id="3.40.50.1780">
    <property type="match status" value="1"/>
</dbReference>
<feature type="domain" description="Iron hydrogenase small subunit" evidence="2">
    <location>
        <begin position="436"/>
        <end position="494"/>
    </location>
</feature>